<dbReference type="GO" id="GO:0005634">
    <property type="term" value="C:nucleus"/>
    <property type="evidence" value="ECO:0007669"/>
    <property type="project" value="UniProtKB-SubCell"/>
</dbReference>
<dbReference type="PANTHER" id="PTHR11949:SF26">
    <property type="entry name" value="INTERFERON REGULATORY FACTOR 9"/>
    <property type="match status" value="1"/>
</dbReference>
<keyword evidence="5" id="KW-0804">Transcription</keyword>
<protein>
    <recommendedName>
        <fullName evidence="8">IRF tryptophan pentad repeat domain-containing protein</fullName>
    </recommendedName>
</protein>
<dbReference type="FunFam" id="1.10.10.10:FF:000041">
    <property type="entry name" value="Interferon regulatory factor 4"/>
    <property type="match status" value="1"/>
</dbReference>
<dbReference type="GO" id="GO:0000978">
    <property type="term" value="F:RNA polymerase II cis-regulatory region sequence-specific DNA binding"/>
    <property type="evidence" value="ECO:0007669"/>
    <property type="project" value="TreeGrafter"/>
</dbReference>
<dbReference type="SUPFAM" id="SSF46785">
    <property type="entry name" value="Winged helix' DNA-binding domain"/>
    <property type="match status" value="1"/>
</dbReference>
<dbReference type="SMART" id="SM00348">
    <property type="entry name" value="IRF"/>
    <property type="match status" value="1"/>
</dbReference>
<keyword evidence="10" id="KW-1185">Reference proteome</keyword>
<name>A0A668AFS3_9TELE</name>
<dbReference type="InterPro" id="IPR008984">
    <property type="entry name" value="SMAD_FHA_dom_sf"/>
</dbReference>
<evidence type="ECO:0000256" key="1">
    <source>
        <dbReference type="ARBA" id="ARBA00004123"/>
    </source>
</evidence>
<dbReference type="GO" id="GO:0045944">
    <property type="term" value="P:positive regulation of transcription by RNA polymerase II"/>
    <property type="evidence" value="ECO:0007669"/>
    <property type="project" value="UniProtKB-ARBA"/>
</dbReference>
<dbReference type="Ensembl" id="ENSMMDT00005047752.1">
    <property type="protein sequence ID" value="ENSMMDP00005046819.1"/>
    <property type="gene ID" value="ENSMMDG00005021390.1"/>
</dbReference>
<feature type="domain" description="IRF tryptophan pentad repeat" evidence="8">
    <location>
        <begin position="9"/>
        <end position="112"/>
    </location>
</feature>
<dbReference type="OrthoDB" id="5958224at2759"/>
<evidence type="ECO:0000313" key="10">
    <source>
        <dbReference type="Proteomes" id="UP000472263"/>
    </source>
</evidence>
<dbReference type="AlphaFoldDB" id="A0A668AFS3"/>
<reference evidence="9" key="1">
    <citation type="submission" date="2019-06" db="EMBL/GenBank/DDBJ databases">
        <authorList>
            <consortium name="Wellcome Sanger Institute Data Sharing"/>
        </authorList>
    </citation>
    <scope>NUCLEOTIDE SEQUENCE [LARGE SCALE GENOMIC DNA]</scope>
</reference>
<sequence>MAAGRQRSTRKLRSWMVEQVSSGKYPGLEWDDDAKTMFRIPWKHAGKQDFRTDEDAAIFKAWAEFKGKLKDGPASWKTRLRCALNKSAEFAEVTERAQLDISEPYKVYRLVPVSEQGMAVPEKKYKEKVSRKQKRRSSDSEEESAVQGKQIKEEVLVSSQLCLDNIALVNGAAVHTEDAQQAIAMQAEGIDEIQLDVRIQTAPPPPAPAVQDSFNVVVHYLAQEVLRRKIEASDIRITYSSSSVAPPTPAPLVSGFTRVPLPELPSALNSTPEQQQALATLLPYMERGVLLTSMPGGVYGKRYCRGRVFWTGPHTATPGLHKMERNTEPVLLFSKDVFRQQLENYLVNGGERPQCGITLCFGEELSDMEDPSSKLIIAQISFPWAEQQVLNAPSALENFLQSLASQAQNGEITLNLVPVPSPAS</sequence>
<dbReference type="FunFam" id="2.60.200.10:FF:000019">
    <property type="entry name" value="Interferon regulatory factor 9"/>
    <property type="match status" value="1"/>
</dbReference>
<proteinExistence type="predicted"/>
<keyword evidence="2" id="KW-0805">Transcription regulation</keyword>
<evidence type="ECO:0000256" key="4">
    <source>
        <dbReference type="ARBA" id="ARBA00023159"/>
    </source>
</evidence>
<dbReference type="InterPro" id="IPR036388">
    <property type="entry name" value="WH-like_DNA-bd_sf"/>
</dbReference>
<evidence type="ECO:0000256" key="6">
    <source>
        <dbReference type="ARBA" id="ARBA00023242"/>
    </source>
</evidence>
<dbReference type="SUPFAM" id="SSF49879">
    <property type="entry name" value="SMAD/FHA domain"/>
    <property type="match status" value="1"/>
</dbReference>
<dbReference type="CDD" id="cd00103">
    <property type="entry name" value="IRF"/>
    <property type="match status" value="1"/>
</dbReference>
<reference evidence="9" key="3">
    <citation type="submission" date="2025-09" db="UniProtKB">
        <authorList>
            <consortium name="Ensembl"/>
        </authorList>
    </citation>
    <scope>IDENTIFICATION</scope>
</reference>
<dbReference type="InParanoid" id="A0A668AFS3"/>
<keyword evidence="6" id="KW-0539">Nucleus</keyword>
<evidence type="ECO:0000313" key="9">
    <source>
        <dbReference type="Ensembl" id="ENSMMDP00005046819.1"/>
    </source>
</evidence>
<dbReference type="InterPro" id="IPR017855">
    <property type="entry name" value="SMAD-like_dom_sf"/>
</dbReference>
<gene>
    <name evidence="9" type="primary">irf9</name>
</gene>
<dbReference type="CTD" id="10379"/>
<feature type="region of interest" description="Disordered" evidence="7">
    <location>
        <begin position="122"/>
        <end position="149"/>
    </location>
</feature>
<dbReference type="GO" id="GO:0002376">
    <property type="term" value="P:immune system process"/>
    <property type="evidence" value="ECO:0007669"/>
    <property type="project" value="TreeGrafter"/>
</dbReference>
<organism evidence="9 10">
    <name type="scientific">Myripristis murdjan</name>
    <name type="common">pinecone soldierfish</name>
    <dbReference type="NCBI Taxonomy" id="586833"/>
    <lineage>
        <taxon>Eukaryota</taxon>
        <taxon>Metazoa</taxon>
        <taxon>Chordata</taxon>
        <taxon>Craniata</taxon>
        <taxon>Vertebrata</taxon>
        <taxon>Euteleostomi</taxon>
        <taxon>Actinopterygii</taxon>
        <taxon>Neopterygii</taxon>
        <taxon>Teleostei</taxon>
        <taxon>Neoteleostei</taxon>
        <taxon>Acanthomorphata</taxon>
        <taxon>Holocentriformes</taxon>
        <taxon>Holocentridae</taxon>
        <taxon>Myripristis</taxon>
    </lineage>
</organism>
<reference evidence="9" key="2">
    <citation type="submission" date="2025-08" db="UniProtKB">
        <authorList>
            <consortium name="Ensembl"/>
        </authorList>
    </citation>
    <scope>IDENTIFICATION</scope>
</reference>
<comment type="subcellular location">
    <subcellularLocation>
        <location evidence="1">Nucleus</location>
    </subcellularLocation>
</comment>
<dbReference type="Pfam" id="PF00605">
    <property type="entry name" value="IRF"/>
    <property type="match status" value="1"/>
</dbReference>
<keyword evidence="3" id="KW-0238">DNA-binding</keyword>
<evidence type="ECO:0000256" key="7">
    <source>
        <dbReference type="SAM" id="MobiDB-lite"/>
    </source>
</evidence>
<accession>A0A668AFS3</accession>
<dbReference type="Proteomes" id="UP000472263">
    <property type="component" value="Chromosome 20"/>
</dbReference>
<dbReference type="InterPro" id="IPR001346">
    <property type="entry name" value="Interferon_reg_fact_DNA-bd_dom"/>
</dbReference>
<dbReference type="RefSeq" id="XP_029935253.1">
    <property type="nucleotide sequence ID" value="XM_030079393.1"/>
</dbReference>
<dbReference type="Gene3D" id="1.10.10.10">
    <property type="entry name" value="Winged helix-like DNA-binding domain superfamily/Winged helix DNA-binding domain"/>
    <property type="match status" value="1"/>
</dbReference>
<dbReference type="PANTHER" id="PTHR11949">
    <property type="entry name" value="INTERFERON REGULATORY FACTOR"/>
    <property type="match status" value="1"/>
</dbReference>
<dbReference type="InterPro" id="IPR036390">
    <property type="entry name" value="WH_DNA-bd_sf"/>
</dbReference>
<dbReference type="PRINTS" id="PR00267">
    <property type="entry name" value="INTFRNREGFCT"/>
</dbReference>
<evidence type="ECO:0000256" key="5">
    <source>
        <dbReference type="ARBA" id="ARBA00023163"/>
    </source>
</evidence>
<dbReference type="Pfam" id="PF10401">
    <property type="entry name" value="IRF-3"/>
    <property type="match status" value="1"/>
</dbReference>
<dbReference type="PROSITE" id="PS51507">
    <property type="entry name" value="IRF_2"/>
    <property type="match status" value="1"/>
</dbReference>
<dbReference type="GO" id="GO:0000981">
    <property type="term" value="F:DNA-binding transcription factor activity, RNA polymerase II-specific"/>
    <property type="evidence" value="ECO:0007669"/>
    <property type="project" value="TreeGrafter"/>
</dbReference>
<dbReference type="SMART" id="SM01243">
    <property type="entry name" value="IRF-3"/>
    <property type="match status" value="1"/>
</dbReference>
<dbReference type="InterPro" id="IPR019817">
    <property type="entry name" value="Interferon_reg_fac_CS"/>
</dbReference>
<evidence type="ECO:0000259" key="8">
    <source>
        <dbReference type="PROSITE" id="PS51507"/>
    </source>
</evidence>
<dbReference type="InterPro" id="IPR019471">
    <property type="entry name" value="Interferon_reg_factor-3"/>
</dbReference>
<dbReference type="GeneID" id="115378858"/>
<dbReference type="GeneTree" id="ENSGT00940000166207"/>
<evidence type="ECO:0000256" key="2">
    <source>
        <dbReference type="ARBA" id="ARBA00023015"/>
    </source>
</evidence>
<dbReference type="PROSITE" id="PS00601">
    <property type="entry name" value="IRF_1"/>
    <property type="match status" value="1"/>
</dbReference>
<keyword evidence="4" id="KW-0010">Activator</keyword>
<evidence type="ECO:0000256" key="3">
    <source>
        <dbReference type="ARBA" id="ARBA00023125"/>
    </source>
</evidence>
<dbReference type="Gene3D" id="2.60.200.10">
    <property type="match status" value="1"/>
</dbReference>